<accession>A0A4Y2APZ3</accession>
<evidence type="ECO:0000313" key="3">
    <source>
        <dbReference type="Proteomes" id="UP000499080"/>
    </source>
</evidence>
<feature type="region of interest" description="Disordered" evidence="1">
    <location>
        <begin position="1"/>
        <end position="24"/>
    </location>
</feature>
<proteinExistence type="predicted"/>
<dbReference type="Proteomes" id="UP000499080">
    <property type="component" value="Unassembled WGS sequence"/>
</dbReference>
<name>A0A4Y2APZ3_ARAVE</name>
<keyword evidence="3" id="KW-1185">Reference proteome</keyword>
<comment type="caution">
    <text evidence="2">The sequence shown here is derived from an EMBL/GenBank/DDBJ whole genome shotgun (WGS) entry which is preliminary data.</text>
</comment>
<organism evidence="2 3">
    <name type="scientific">Araneus ventricosus</name>
    <name type="common">Orbweaver spider</name>
    <name type="synonym">Epeira ventricosa</name>
    <dbReference type="NCBI Taxonomy" id="182803"/>
    <lineage>
        <taxon>Eukaryota</taxon>
        <taxon>Metazoa</taxon>
        <taxon>Ecdysozoa</taxon>
        <taxon>Arthropoda</taxon>
        <taxon>Chelicerata</taxon>
        <taxon>Arachnida</taxon>
        <taxon>Araneae</taxon>
        <taxon>Araneomorphae</taxon>
        <taxon>Entelegynae</taxon>
        <taxon>Araneoidea</taxon>
        <taxon>Araneidae</taxon>
        <taxon>Araneus</taxon>
    </lineage>
</organism>
<dbReference type="EMBL" id="BGPR01000026">
    <property type="protein sequence ID" value="GBL81577.1"/>
    <property type="molecule type" value="Genomic_DNA"/>
</dbReference>
<evidence type="ECO:0000256" key="1">
    <source>
        <dbReference type="SAM" id="MobiDB-lite"/>
    </source>
</evidence>
<sequence length="87" mass="10156">MHVEDRFQEFSSPPDNARPHTARLTEERSDEFWRQLLHCPELNARFSASLARLSCKRFATPERGEGGAEASAQRLLCSRYWQTEEEM</sequence>
<dbReference type="AlphaFoldDB" id="A0A4Y2APZ3"/>
<protein>
    <submittedName>
        <fullName evidence="2">Uncharacterized protein</fullName>
    </submittedName>
</protein>
<evidence type="ECO:0000313" key="2">
    <source>
        <dbReference type="EMBL" id="GBL81577.1"/>
    </source>
</evidence>
<reference evidence="2 3" key="1">
    <citation type="journal article" date="2019" name="Sci. Rep.">
        <title>Orb-weaving spider Araneus ventricosus genome elucidates the spidroin gene catalogue.</title>
        <authorList>
            <person name="Kono N."/>
            <person name="Nakamura H."/>
            <person name="Ohtoshi R."/>
            <person name="Moran D.A.P."/>
            <person name="Shinohara A."/>
            <person name="Yoshida Y."/>
            <person name="Fujiwara M."/>
            <person name="Mori M."/>
            <person name="Tomita M."/>
            <person name="Arakawa K."/>
        </authorList>
    </citation>
    <scope>NUCLEOTIDE SEQUENCE [LARGE SCALE GENOMIC DNA]</scope>
</reference>
<gene>
    <name evidence="2" type="ORF">AVEN_93379_1</name>
</gene>